<reference evidence="1 2" key="1">
    <citation type="submission" date="2019-10" db="EMBL/GenBank/DDBJ databases">
        <title>Complete genome sequence of Erwinia phage Midgardsormr38.</title>
        <authorList>
            <person name="Dislers A."/>
            <person name="Zrelovs N."/>
            <person name="Kazaks A."/>
        </authorList>
    </citation>
    <scope>NUCLEOTIDE SEQUENCE [LARGE SCALE GENOMIC DNA]</scope>
</reference>
<dbReference type="GeneID" id="77943243"/>
<name>A0A5Q2F4K1_9CAUD</name>
<sequence>MSKEKALQPKYAVGVRVVYVDRHGREQSGVVREVTGHWRGYRAGPSLSYSVGHPTYQNGVFYCGEDAISGEFKL</sequence>
<keyword evidence="2" id="KW-1185">Reference proteome</keyword>
<dbReference type="RefSeq" id="YP_010667131.1">
    <property type="nucleotide sequence ID" value="NC_070949.1"/>
</dbReference>
<proteinExistence type="predicted"/>
<accession>A0A5Q2F4K1</accession>
<dbReference type="EMBL" id="MN602881">
    <property type="protein sequence ID" value="QGF22002.1"/>
    <property type="molecule type" value="Genomic_DNA"/>
</dbReference>
<evidence type="ECO:0000313" key="2">
    <source>
        <dbReference type="Proteomes" id="UP000349651"/>
    </source>
</evidence>
<organism evidence="1 2">
    <name type="scientific">Erwinia phage Midgardsormr38</name>
    <dbReference type="NCBI Taxonomy" id="2663326"/>
    <lineage>
        <taxon>Viruses</taxon>
        <taxon>Duplodnaviria</taxon>
        <taxon>Heunggongvirae</taxon>
        <taxon>Uroviricota</taxon>
        <taxon>Caudoviricetes</taxon>
        <taxon>Midgardsormrvirus</taxon>
        <taxon>Midgardsormrvirus midgardsormr38</taxon>
    </lineage>
</organism>
<protein>
    <submittedName>
        <fullName evidence="1">Uncharacterized protein</fullName>
    </submittedName>
</protein>
<evidence type="ECO:0000313" key="1">
    <source>
        <dbReference type="EMBL" id="QGF22002.1"/>
    </source>
</evidence>
<dbReference type="Proteomes" id="UP000349651">
    <property type="component" value="Segment"/>
</dbReference>
<dbReference type="KEGG" id="vg:77943243"/>